<feature type="region of interest" description="Disordered" evidence="1">
    <location>
        <begin position="581"/>
        <end position="667"/>
    </location>
</feature>
<feature type="compositionally biased region" description="Low complexity" evidence="1">
    <location>
        <begin position="614"/>
        <end position="634"/>
    </location>
</feature>
<feature type="region of interest" description="Disordered" evidence="1">
    <location>
        <begin position="226"/>
        <end position="249"/>
    </location>
</feature>
<feature type="region of interest" description="Disordered" evidence="1">
    <location>
        <begin position="679"/>
        <end position="706"/>
    </location>
</feature>
<accession>A0AAD6XRM5</accession>
<name>A0AAD6XRM5_9AGAR</name>
<feature type="compositionally biased region" description="Low complexity" evidence="1">
    <location>
        <begin position="689"/>
        <end position="705"/>
    </location>
</feature>
<evidence type="ECO:0000313" key="3">
    <source>
        <dbReference type="Proteomes" id="UP001222325"/>
    </source>
</evidence>
<protein>
    <submittedName>
        <fullName evidence="2">Uncharacterized protein</fullName>
    </submittedName>
</protein>
<feature type="compositionally biased region" description="Basic and acidic residues" evidence="1">
    <location>
        <begin position="555"/>
        <end position="565"/>
    </location>
</feature>
<feature type="region of interest" description="Disordered" evidence="1">
    <location>
        <begin position="863"/>
        <end position="915"/>
    </location>
</feature>
<dbReference type="Proteomes" id="UP001222325">
    <property type="component" value="Unassembled WGS sequence"/>
</dbReference>
<feature type="compositionally biased region" description="Low complexity" evidence="1">
    <location>
        <begin position="110"/>
        <end position="124"/>
    </location>
</feature>
<sequence length="970" mass="106497">STPCLAASPPSTLPHQPRLSSYDARTPRTLALTAIGHIGRSPMPNINTFVFLPPASYTNNVNKLDPTDVSEEYRIRAHQHDANRHADRYIYEHRHIHAVEYLYVYQLQTPTGTTNTPTQTRTTTTPPPSLRRPAPGSPRSSLASVRNIVALWKERRVVRQQVFVVVLGQWRRTPPSQACIPPSLPFAQSHGRLHTPCRIVPPVERPLRLPRRLTLETRPNALALRDRPRPQTRNLDVMSNSESASTETDTAYVASIARIRGGPHRMYRTHPAPPYLDATRPRRRTSTVRPTHAQRDVEDAPALVARNANGCATTTSGSKSEGGTGTRERDGPSSPRTSHVEPSGAPSIRAHAPSPGRNYSASAVLRPRCTPSHAGTAAGRARTSRMRGVWTRAARAGFVLASIGASRRTRAALPRRPSAAAAYPYTQLSDYTRTYTPTTDTRTYTTDTQTRAHTRTFTPTETDTHTYLSDTQTPLAAESWGLAELEVYARQYFNIAAPQLRLLVHGIARRHQLATTICDTWDSSSAADRSGATQEFRRPSSSGLPTKDSACSRARSTDEGCCRTPRTHEVPRIRGWLRRGCGHRARHRARDAASRASGSMGASHQLPAKLSKVSTPPSAEAAASNANTSRSCSPTRRRPAAVQAAANNRTCPSHQNGARLRRRSRGDCARMIRRAETAARGLLPNAAHSDTQTRTQSDTTRTQMTDVRREPLFVSSHHTGTVDNSVISGGEYVYPGDPRAIGGRRRGLGARRGSMGELDEGRVRELEKRNREWKWEQEQHRNEEERDALLAERQTAHRRVHQRDWDIFAYWQPRLLSYRGPGSANLLGDSHSDPSGSGAVGHVLQLQLQLVVGVRDQGLNARTTSSGYTRLTSDGYTRSSESSEDKGNSTDSESGAGPSDSNGNGSGGTGSGYTPATYSTNQTGYGVCPSSDLSDITTRTTSFLFVLDGRFVFADIFADLVLVDFYCPAP</sequence>
<keyword evidence="3" id="KW-1185">Reference proteome</keyword>
<evidence type="ECO:0000256" key="1">
    <source>
        <dbReference type="SAM" id="MobiDB-lite"/>
    </source>
</evidence>
<feature type="region of interest" description="Disordered" evidence="1">
    <location>
        <begin position="523"/>
        <end position="565"/>
    </location>
</feature>
<feature type="compositionally biased region" description="Polar residues" evidence="1">
    <location>
        <begin position="523"/>
        <end position="544"/>
    </location>
</feature>
<feature type="compositionally biased region" description="Low complexity" evidence="1">
    <location>
        <begin position="894"/>
        <end position="903"/>
    </location>
</feature>
<comment type="caution">
    <text evidence="2">The sequence shown here is derived from an EMBL/GenBank/DDBJ whole genome shotgun (WGS) entry which is preliminary data.</text>
</comment>
<feature type="region of interest" description="Disordered" evidence="1">
    <location>
        <begin position="263"/>
        <end position="361"/>
    </location>
</feature>
<feature type="compositionally biased region" description="Polar residues" evidence="1">
    <location>
        <begin position="645"/>
        <end position="656"/>
    </location>
</feature>
<reference evidence="2" key="1">
    <citation type="submission" date="2023-03" db="EMBL/GenBank/DDBJ databases">
        <title>Massive genome expansion in bonnet fungi (Mycena s.s.) driven by repeated elements and novel gene families across ecological guilds.</title>
        <authorList>
            <consortium name="Lawrence Berkeley National Laboratory"/>
            <person name="Harder C.B."/>
            <person name="Miyauchi S."/>
            <person name="Viragh M."/>
            <person name="Kuo A."/>
            <person name="Thoen E."/>
            <person name="Andreopoulos B."/>
            <person name="Lu D."/>
            <person name="Skrede I."/>
            <person name="Drula E."/>
            <person name="Henrissat B."/>
            <person name="Morin E."/>
            <person name="Kohler A."/>
            <person name="Barry K."/>
            <person name="LaButti K."/>
            <person name="Morin E."/>
            <person name="Salamov A."/>
            <person name="Lipzen A."/>
            <person name="Mereny Z."/>
            <person name="Hegedus B."/>
            <person name="Baldrian P."/>
            <person name="Stursova M."/>
            <person name="Weitz H."/>
            <person name="Taylor A."/>
            <person name="Grigoriev I.V."/>
            <person name="Nagy L.G."/>
            <person name="Martin F."/>
            <person name="Kauserud H."/>
        </authorList>
    </citation>
    <scope>NUCLEOTIDE SEQUENCE</scope>
    <source>
        <strain evidence="2">CBHHK173m</strain>
    </source>
</reference>
<feature type="compositionally biased region" description="Polar residues" evidence="1">
    <location>
        <begin position="863"/>
        <end position="880"/>
    </location>
</feature>
<dbReference type="EMBL" id="JARJCN010000043">
    <property type="protein sequence ID" value="KAJ7082836.1"/>
    <property type="molecule type" value="Genomic_DNA"/>
</dbReference>
<organism evidence="2 3">
    <name type="scientific">Mycena belliarum</name>
    <dbReference type="NCBI Taxonomy" id="1033014"/>
    <lineage>
        <taxon>Eukaryota</taxon>
        <taxon>Fungi</taxon>
        <taxon>Dikarya</taxon>
        <taxon>Basidiomycota</taxon>
        <taxon>Agaricomycotina</taxon>
        <taxon>Agaricomycetes</taxon>
        <taxon>Agaricomycetidae</taxon>
        <taxon>Agaricales</taxon>
        <taxon>Marasmiineae</taxon>
        <taxon>Mycenaceae</taxon>
        <taxon>Mycena</taxon>
    </lineage>
</organism>
<feature type="compositionally biased region" description="Polar residues" evidence="1">
    <location>
        <begin position="231"/>
        <end position="249"/>
    </location>
</feature>
<feature type="region of interest" description="Disordered" evidence="1">
    <location>
        <begin position="110"/>
        <end position="141"/>
    </location>
</feature>
<feature type="compositionally biased region" description="Low complexity" evidence="1">
    <location>
        <begin position="594"/>
        <end position="604"/>
    </location>
</feature>
<feature type="compositionally biased region" description="Low complexity" evidence="1">
    <location>
        <begin position="131"/>
        <end position="141"/>
    </location>
</feature>
<feature type="compositionally biased region" description="Polar residues" evidence="1">
    <location>
        <begin position="1"/>
        <end position="14"/>
    </location>
</feature>
<feature type="region of interest" description="Disordered" evidence="1">
    <location>
        <begin position="1"/>
        <end position="21"/>
    </location>
</feature>
<evidence type="ECO:0000313" key="2">
    <source>
        <dbReference type="EMBL" id="KAJ7082836.1"/>
    </source>
</evidence>
<dbReference type="AlphaFoldDB" id="A0AAD6XRM5"/>
<feature type="non-terminal residue" evidence="2">
    <location>
        <position position="1"/>
    </location>
</feature>
<proteinExistence type="predicted"/>
<gene>
    <name evidence="2" type="ORF">B0H15DRAFT_992896</name>
</gene>